<evidence type="ECO:0000256" key="1">
    <source>
        <dbReference type="ARBA" id="ARBA00005382"/>
    </source>
</evidence>
<proteinExistence type="inferred from homology"/>
<dbReference type="Pfam" id="PF17189">
    <property type="entry name" value="Glyco_hydro_30C"/>
    <property type="match status" value="1"/>
</dbReference>
<dbReference type="GO" id="GO:0004348">
    <property type="term" value="F:glucosylceramidase activity"/>
    <property type="evidence" value="ECO:0007669"/>
    <property type="project" value="InterPro"/>
</dbReference>
<evidence type="ECO:0000313" key="8">
    <source>
        <dbReference type="EMBL" id="GGC67566.1"/>
    </source>
</evidence>
<dbReference type="GO" id="GO:0016020">
    <property type="term" value="C:membrane"/>
    <property type="evidence" value="ECO:0007669"/>
    <property type="project" value="GOC"/>
</dbReference>
<evidence type="ECO:0000259" key="6">
    <source>
        <dbReference type="Pfam" id="PF02055"/>
    </source>
</evidence>
<dbReference type="Pfam" id="PF02055">
    <property type="entry name" value="Glyco_hydro_30"/>
    <property type="match status" value="1"/>
</dbReference>
<keyword evidence="2 5" id="KW-0732">Signal</keyword>
<protein>
    <submittedName>
        <fullName evidence="8">Glucosylceramidase</fullName>
    </submittedName>
</protein>
<feature type="signal peptide" evidence="5">
    <location>
        <begin position="1"/>
        <end position="21"/>
    </location>
</feature>
<sequence>MLVRSAIRAGVVVALSLTTVAALTVSGQSAPVRAQGAEAQVWLTTGDRSVTLQQVASVPLTSRKASGPNVITVNPTSRHQVITGFGASITGASAFNIASLSAEARAELMSELFNPNTGIGLNYLRQPMGASDFNAPGDLYTYQDELDPDADDHGFSVDIDEQLGILPLIREALSENPGLRVMGTPWSAPAWMKSSGDLRGGALNPESMSEYAQYFVRFVEQYRERGVAVQMVTPGNEPLFANPKYPSMQMGTEQQAEFVRELDSAFSDANLDTEILVFDHNWSDAWYAADVLNKTADVERVVGAAFHCYHGDPSAQTQVIAAGKRVMVTECTGVRSSDTFLHTLLWQFQNLIVESSRNGSEGTTLWNLALDAEGGPHQGYCDDRCRGVVEVADGTYSLNAEYYVLGHASKFVKPGAVRLGSNSGTGSNSLRNVAFENPDGSRVVLLMNPSGRSQRYSVTDGAVTMQADIEGNSVATIVW</sequence>
<reference evidence="8" key="2">
    <citation type="submission" date="2020-09" db="EMBL/GenBank/DDBJ databases">
        <authorList>
            <person name="Sun Q."/>
            <person name="Zhou Y."/>
        </authorList>
    </citation>
    <scope>NUCLEOTIDE SEQUENCE</scope>
    <source>
        <strain evidence="8">CGMCC 1.15478</strain>
    </source>
</reference>
<keyword evidence="4" id="KW-0326">Glycosidase</keyword>
<dbReference type="GO" id="GO:0006680">
    <property type="term" value="P:glucosylceramide catabolic process"/>
    <property type="evidence" value="ECO:0007669"/>
    <property type="project" value="TreeGrafter"/>
</dbReference>
<reference evidence="8" key="1">
    <citation type="journal article" date="2014" name="Int. J. Syst. Evol. Microbiol.">
        <title>Complete genome sequence of Corynebacterium casei LMG S-19264T (=DSM 44701T), isolated from a smear-ripened cheese.</title>
        <authorList>
            <consortium name="US DOE Joint Genome Institute (JGI-PGF)"/>
            <person name="Walter F."/>
            <person name="Albersmeier A."/>
            <person name="Kalinowski J."/>
            <person name="Ruckert C."/>
        </authorList>
    </citation>
    <scope>NUCLEOTIDE SEQUENCE</scope>
    <source>
        <strain evidence="8">CGMCC 1.15478</strain>
    </source>
</reference>
<dbReference type="SUPFAM" id="SSF51445">
    <property type="entry name" value="(Trans)glycosidases"/>
    <property type="match status" value="1"/>
</dbReference>
<dbReference type="InterPro" id="IPR033452">
    <property type="entry name" value="GH30_C"/>
</dbReference>
<dbReference type="InterPro" id="IPR001139">
    <property type="entry name" value="Glyco_hydro_30"/>
</dbReference>
<feature type="domain" description="Glycosyl hydrolase family 30 beta sandwich" evidence="7">
    <location>
        <begin position="415"/>
        <end position="477"/>
    </location>
</feature>
<dbReference type="PRINTS" id="PR00843">
    <property type="entry name" value="GLHYDRLASE30"/>
</dbReference>
<dbReference type="AlphaFoldDB" id="A0A916UE13"/>
<dbReference type="InterPro" id="IPR017853">
    <property type="entry name" value="GH"/>
</dbReference>
<dbReference type="Proteomes" id="UP000641514">
    <property type="component" value="Unassembled WGS sequence"/>
</dbReference>
<organism evidence="8 9">
    <name type="scientific">Hoyosella rhizosphaerae</name>
    <dbReference type="NCBI Taxonomy" id="1755582"/>
    <lineage>
        <taxon>Bacteria</taxon>
        <taxon>Bacillati</taxon>
        <taxon>Actinomycetota</taxon>
        <taxon>Actinomycetes</taxon>
        <taxon>Mycobacteriales</taxon>
        <taxon>Hoyosellaceae</taxon>
        <taxon>Hoyosella</taxon>
    </lineage>
</organism>
<evidence type="ECO:0000256" key="5">
    <source>
        <dbReference type="SAM" id="SignalP"/>
    </source>
</evidence>
<dbReference type="InterPro" id="IPR033453">
    <property type="entry name" value="Glyco_hydro_30_TIM-barrel"/>
</dbReference>
<feature type="chain" id="PRO_5039721191" evidence="5">
    <location>
        <begin position="22"/>
        <end position="479"/>
    </location>
</feature>
<dbReference type="PANTHER" id="PTHR11069">
    <property type="entry name" value="GLUCOSYLCERAMIDASE"/>
    <property type="match status" value="1"/>
</dbReference>
<dbReference type="InterPro" id="IPR013780">
    <property type="entry name" value="Glyco_hydro_b"/>
</dbReference>
<evidence type="ECO:0000256" key="4">
    <source>
        <dbReference type="RuleBase" id="RU361188"/>
    </source>
</evidence>
<evidence type="ECO:0000313" key="9">
    <source>
        <dbReference type="Proteomes" id="UP000641514"/>
    </source>
</evidence>
<dbReference type="Gene3D" id="2.60.40.1180">
    <property type="entry name" value="Golgi alpha-mannosidase II"/>
    <property type="match status" value="1"/>
</dbReference>
<feature type="domain" description="Glycosyl hydrolase family 30 TIM-barrel" evidence="6">
    <location>
        <begin position="82"/>
        <end position="412"/>
    </location>
</feature>
<dbReference type="Gene3D" id="3.20.20.80">
    <property type="entry name" value="Glycosidases"/>
    <property type="match status" value="1"/>
</dbReference>
<evidence type="ECO:0000256" key="2">
    <source>
        <dbReference type="ARBA" id="ARBA00022729"/>
    </source>
</evidence>
<evidence type="ECO:0000259" key="7">
    <source>
        <dbReference type="Pfam" id="PF17189"/>
    </source>
</evidence>
<keyword evidence="3 4" id="KW-0378">Hydrolase</keyword>
<dbReference type="PANTHER" id="PTHR11069:SF23">
    <property type="entry name" value="LYSOSOMAL ACID GLUCOSYLCERAMIDASE"/>
    <property type="match status" value="1"/>
</dbReference>
<dbReference type="EMBL" id="BMJH01000002">
    <property type="protein sequence ID" value="GGC67566.1"/>
    <property type="molecule type" value="Genomic_DNA"/>
</dbReference>
<gene>
    <name evidence="8" type="ORF">GCM10011410_20350</name>
</gene>
<evidence type="ECO:0000256" key="3">
    <source>
        <dbReference type="ARBA" id="ARBA00022801"/>
    </source>
</evidence>
<accession>A0A916UE13</accession>
<keyword evidence="9" id="KW-1185">Reference proteome</keyword>
<name>A0A916UE13_9ACTN</name>
<comment type="similarity">
    <text evidence="1 4">Belongs to the glycosyl hydrolase 30 family.</text>
</comment>
<comment type="caution">
    <text evidence="8">The sequence shown here is derived from an EMBL/GenBank/DDBJ whole genome shotgun (WGS) entry which is preliminary data.</text>
</comment>
<dbReference type="RefSeq" id="WP_188674020.1">
    <property type="nucleotide sequence ID" value="NZ_BMJH01000002.1"/>
</dbReference>